<name>A0A8J2ZB60_9PROT</name>
<dbReference type="PIRSF" id="PIRSF017082">
    <property type="entry name" value="YflP"/>
    <property type="match status" value="1"/>
</dbReference>
<organism evidence="2 3">
    <name type="scientific">Caldovatus sediminis</name>
    <dbReference type="NCBI Taxonomy" id="2041189"/>
    <lineage>
        <taxon>Bacteria</taxon>
        <taxon>Pseudomonadati</taxon>
        <taxon>Pseudomonadota</taxon>
        <taxon>Alphaproteobacteria</taxon>
        <taxon>Acetobacterales</taxon>
        <taxon>Roseomonadaceae</taxon>
        <taxon>Caldovatus</taxon>
    </lineage>
</organism>
<dbReference type="InterPro" id="IPR042100">
    <property type="entry name" value="Bug_dom1"/>
</dbReference>
<proteinExistence type="inferred from homology"/>
<comment type="similarity">
    <text evidence="1">Belongs to the UPF0065 (bug) family.</text>
</comment>
<dbReference type="Gene3D" id="3.40.190.10">
    <property type="entry name" value="Periplasmic binding protein-like II"/>
    <property type="match status" value="1"/>
</dbReference>
<reference evidence="2 3" key="1">
    <citation type="journal article" date="2014" name="Int. J. Syst. Evol. Microbiol.">
        <title>Complete genome sequence of Corynebacterium casei LMG S-19264T (=DSM 44701T), isolated from a smear-ripened cheese.</title>
        <authorList>
            <consortium name="US DOE Joint Genome Institute (JGI-PGF)"/>
            <person name="Walter F."/>
            <person name="Albersmeier A."/>
            <person name="Kalinowski J."/>
            <person name="Ruckert C."/>
        </authorList>
    </citation>
    <scope>NUCLEOTIDE SEQUENCE [LARGE SCALE GENOMIC DNA]</scope>
    <source>
        <strain evidence="2 3">CGMCC 1.16330</strain>
    </source>
</reference>
<evidence type="ECO:0000313" key="2">
    <source>
        <dbReference type="EMBL" id="GGG29559.1"/>
    </source>
</evidence>
<dbReference type="RefSeq" id="WP_188899564.1">
    <property type="nucleotide sequence ID" value="NZ_BMKS01000004.1"/>
</dbReference>
<dbReference type="SUPFAM" id="SSF53850">
    <property type="entry name" value="Periplasmic binding protein-like II"/>
    <property type="match status" value="1"/>
</dbReference>
<gene>
    <name evidence="2" type="ORF">GCM10010964_16780</name>
</gene>
<evidence type="ECO:0000256" key="1">
    <source>
        <dbReference type="ARBA" id="ARBA00006987"/>
    </source>
</evidence>
<protein>
    <submittedName>
        <fullName evidence="2">MFS transporter</fullName>
    </submittedName>
</protein>
<dbReference type="InterPro" id="IPR005064">
    <property type="entry name" value="BUG"/>
</dbReference>
<dbReference type="Pfam" id="PF03401">
    <property type="entry name" value="TctC"/>
    <property type="match status" value="1"/>
</dbReference>
<evidence type="ECO:0000313" key="3">
    <source>
        <dbReference type="Proteomes" id="UP000597507"/>
    </source>
</evidence>
<dbReference type="AlphaFoldDB" id="A0A8J2ZB60"/>
<accession>A0A8J2ZB60</accession>
<dbReference type="Gene3D" id="3.40.190.150">
    <property type="entry name" value="Bordetella uptake gene, domain 1"/>
    <property type="match status" value="1"/>
</dbReference>
<dbReference type="Proteomes" id="UP000597507">
    <property type="component" value="Unassembled WGS sequence"/>
</dbReference>
<keyword evidence="3" id="KW-1185">Reference proteome</keyword>
<dbReference type="EMBL" id="BMKS01000004">
    <property type="protein sequence ID" value="GGG29559.1"/>
    <property type="molecule type" value="Genomic_DNA"/>
</dbReference>
<dbReference type="PANTHER" id="PTHR42928:SF5">
    <property type="entry name" value="BLR1237 PROTEIN"/>
    <property type="match status" value="1"/>
</dbReference>
<sequence>MASDVGMIGRRGAAALAVAAGAAAAHSAAARAQGGGAGAYPTRPIRIIVPFAAGGTTDIVARALAERLAAQLGQPVVVENRGGAGGVVAGETFARSEPDGHTLLVATASLVAINKALRPNLPFDPDAEFVPIALLAQQPNVLVVNPRVLPQVHTLQDLIAQAKARPGQLNYASAGTGTQLHLTGAMLAAEAGIDIVHVPYRGAGPAVADLIAGQVPMMFDGLGSALPHLRAGTLRAIAVAAEAPHPALPEVRPVAETLPGFLSTNWTGLFGLRGTPAPVLDRLEAETRKALETPEVRRLFAERAFDPMPIPRDGLPAFLEAERRRWSEAVRRSGARVE</sequence>
<dbReference type="PANTHER" id="PTHR42928">
    <property type="entry name" value="TRICARBOXYLATE-BINDING PROTEIN"/>
    <property type="match status" value="1"/>
</dbReference>
<comment type="caution">
    <text evidence="2">The sequence shown here is derived from an EMBL/GenBank/DDBJ whole genome shotgun (WGS) entry which is preliminary data.</text>
</comment>